<dbReference type="Proteomes" id="UP000826234">
    <property type="component" value="Unassembled WGS sequence"/>
</dbReference>
<gene>
    <name evidence="3" type="ORF">JD844_001036</name>
</gene>
<dbReference type="Gene3D" id="2.60.40.10">
    <property type="entry name" value="Immunoglobulins"/>
    <property type="match status" value="4"/>
</dbReference>
<feature type="domain" description="Ig-like" evidence="2">
    <location>
        <begin position="229"/>
        <end position="306"/>
    </location>
</feature>
<dbReference type="SMART" id="SM00407">
    <property type="entry name" value="IGc1"/>
    <property type="match status" value="3"/>
</dbReference>
<evidence type="ECO:0000313" key="4">
    <source>
        <dbReference type="Proteomes" id="UP000826234"/>
    </source>
</evidence>
<name>A0ABQ7T9S1_PHRPL</name>
<comment type="caution">
    <text evidence="3">The sequence shown here is derived from an EMBL/GenBank/DDBJ whole genome shotgun (WGS) entry which is preliminary data.</text>
</comment>
<keyword evidence="4" id="KW-1185">Reference proteome</keyword>
<dbReference type="InterPro" id="IPR007110">
    <property type="entry name" value="Ig-like_dom"/>
</dbReference>
<protein>
    <recommendedName>
        <fullName evidence="2">Ig-like domain-containing protein</fullName>
    </recommendedName>
</protein>
<feature type="domain" description="Ig-like" evidence="2">
    <location>
        <begin position="315"/>
        <end position="415"/>
    </location>
</feature>
<dbReference type="InterPro" id="IPR050380">
    <property type="entry name" value="Immune_Resp_Modulators"/>
</dbReference>
<keyword evidence="1" id="KW-0393">Immunoglobulin domain</keyword>
<evidence type="ECO:0000256" key="1">
    <source>
        <dbReference type="ARBA" id="ARBA00023319"/>
    </source>
</evidence>
<reference evidence="3 4" key="1">
    <citation type="journal article" date="2022" name="Gigascience">
        <title>A chromosome-level genome assembly and annotation of the desert horned lizard, Phrynosoma platyrhinos, provides insight into chromosomal rearrangements among reptiles.</title>
        <authorList>
            <person name="Koochekian N."/>
            <person name="Ascanio A."/>
            <person name="Farleigh K."/>
            <person name="Card D.C."/>
            <person name="Schield D.R."/>
            <person name="Castoe T.A."/>
            <person name="Jezkova T."/>
        </authorList>
    </citation>
    <scope>NUCLEOTIDE SEQUENCE [LARGE SCALE GENOMIC DNA]</scope>
    <source>
        <strain evidence="3">NK-2021</strain>
    </source>
</reference>
<dbReference type="InterPro" id="IPR013783">
    <property type="entry name" value="Ig-like_fold"/>
</dbReference>
<evidence type="ECO:0000313" key="3">
    <source>
        <dbReference type="EMBL" id="KAH0626201.1"/>
    </source>
</evidence>
<proteinExistence type="predicted"/>
<organism evidence="3 4">
    <name type="scientific">Phrynosoma platyrhinos</name>
    <name type="common">Desert horned lizard</name>
    <dbReference type="NCBI Taxonomy" id="52577"/>
    <lineage>
        <taxon>Eukaryota</taxon>
        <taxon>Metazoa</taxon>
        <taxon>Chordata</taxon>
        <taxon>Craniata</taxon>
        <taxon>Vertebrata</taxon>
        <taxon>Euteleostomi</taxon>
        <taxon>Lepidosauria</taxon>
        <taxon>Squamata</taxon>
        <taxon>Bifurcata</taxon>
        <taxon>Unidentata</taxon>
        <taxon>Episquamata</taxon>
        <taxon>Toxicofera</taxon>
        <taxon>Iguania</taxon>
        <taxon>Phrynosomatidae</taxon>
        <taxon>Phrynosomatinae</taxon>
        <taxon>Phrynosoma</taxon>
    </lineage>
</organism>
<dbReference type="PROSITE" id="PS00290">
    <property type="entry name" value="IG_MHC"/>
    <property type="match status" value="4"/>
</dbReference>
<dbReference type="CDD" id="cd05768">
    <property type="entry name" value="IgC1_CH3_IgAGD_CH4_IgAEM"/>
    <property type="match status" value="1"/>
</dbReference>
<feature type="domain" description="Ig-like" evidence="2">
    <location>
        <begin position="6"/>
        <end position="95"/>
    </location>
</feature>
<dbReference type="PANTHER" id="PTHR23411">
    <property type="entry name" value="TAPASIN"/>
    <property type="match status" value="1"/>
</dbReference>
<dbReference type="InterPro" id="IPR003006">
    <property type="entry name" value="Ig/MHC_CS"/>
</dbReference>
<dbReference type="EMBL" id="JAIPUX010000521">
    <property type="protein sequence ID" value="KAH0626201.1"/>
    <property type="molecule type" value="Genomic_DNA"/>
</dbReference>
<evidence type="ECO:0000259" key="2">
    <source>
        <dbReference type="PROSITE" id="PS50835"/>
    </source>
</evidence>
<accession>A0ABQ7T9S1</accession>
<dbReference type="PROSITE" id="PS50835">
    <property type="entry name" value="IG_LIKE"/>
    <property type="match status" value="4"/>
</dbReference>
<dbReference type="InterPro" id="IPR003597">
    <property type="entry name" value="Ig_C1-set"/>
</dbReference>
<dbReference type="Pfam" id="PF07654">
    <property type="entry name" value="C1-set"/>
    <property type="match status" value="4"/>
</dbReference>
<dbReference type="InterPro" id="IPR036179">
    <property type="entry name" value="Ig-like_dom_sf"/>
</dbReference>
<dbReference type="SUPFAM" id="SSF48726">
    <property type="entry name" value="Immunoglobulin"/>
    <property type="match status" value="4"/>
</dbReference>
<feature type="domain" description="Ig-like" evidence="2">
    <location>
        <begin position="103"/>
        <end position="197"/>
    </location>
</feature>
<sequence length="421" mass="46658">MSVKWPVGRQEDISKGEEVTLGCLITGYFPEPVTVQWNSGAISTGIRTFPAIAHSSGHYTLSSQLTVPVSRWESETFRCNVVHTPTSSSFDQEIELPTVPVSPVVTLLHSSCNDESADDTIQLLCRITGFYPKEVTVDWLVGEQSGSLPSVTESPRKDENSYTFSTTSTANISQADWLDGNAYSCQVTHDSTQTKVKSKAKICGGTTEIRTFILHPNPNDIYMDKAPKLTCVIVNMESDFGLEVAWSREKRGTLSPEPLNVKEELNGTMTASSSVILSDRDWLSGETFTCTVKHPGLPLPKSAKISKKRVTSTAPSVYLFHPHHEELTSNGRYVSITALVKGFKPNEISLKWLKRGEPLDEADYITTPVFSDGGDTYFLFSKLKVLKTHWNQGDSYSCMVVHEGLSMKFIQKNIERSQGKK</sequence>